<dbReference type="InterPro" id="IPR024370">
    <property type="entry name" value="PBP_domain"/>
</dbReference>
<reference evidence="2" key="1">
    <citation type="journal article" date="2011" name="Environ. Microbiol.">
        <title>Genomic insights into the metabolic potential of the polycyclic aromatic hydrocarbon degrading sulfate-reducing Deltaproteobacterium N47.</title>
        <authorList>
            <person name="Bergmann F."/>
            <person name="Selesi D."/>
            <person name="Weinmaier T."/>
            <person name="Tischler P."/>
            <person name="Rattei T."/>
            <person name="Meckenstock R.U."/>
        </authorList>
    </citation>
    <scope>NUCLEOTIDE SEQUENCE</scope>
</reference>
<dbReference type="EMBL" id="FR695872">
    <property type="protein sequence ID" value="CBX29527.1"/>
    <property type="molecule type" value="Genomic_DNA"/>
</dbReference>
<evidence type="ECO:0000313" key="2">
    <source>
        <dbReference type="EMBL" id="CBX29527.1"/>
    </source>
</evidence>
<feature type="domain" description="PBP" evidence="1">
    <location>
        <begin position="16"/>
        <end position="120"/>
    </location>
</feature>
<dbReference type="SUPFAM" id="SSF53850">
    <property type="entry name" value="Periplasmic binding protein-like II"/>
    <property type="match status" value="1"/>
</dbReference>
<sequence length="131" mass="14268">MVSFSGTVSTVSAAEVRIIANKNVPVSSISSDMLKDIFLGKKNTWDNGMKIEFATRDPGDLQNNFLKTYLQKSPVQYSNYWKQQVFTGKGQLPKAFDSDKAMLDYVASMNGAIGSVSDSADTGSVKVITVK</sequence>
<proteinExistence type="predicted"/>
<protein>
    <recommendedName>
        <fullName evidence="1">PBP domain-containing protein</fullName>
    </recommendedName>
</protein>
<evidence type="ECO:0000259" key="1">
    <source>
        <dbReference type="Pfam" id="PF12849"/>
    </source>
</evidence>
<name>E1YG33_9BACT</name>
<dbReference type="Pfam" id="PF12849">
    <property type="entry name" value="PBP_like_2"/>
    <property type="match status" value="1"/>
</dbReference>
<accession>E1YG33</accession>
<dbReference type="AlphaFoldDB" id="E1YG33"/>
<dbReference type="Gene3D" id="3.40.190.10">
    <property type="entry name" value="Periplasmic binding protein-like II"/>
    <property type="match status" value="1"/>
</dbReference>
<gene>
    <name evidence="2" type="ORF">N47_J05080</name>
</gene>
<organism evidence="2">
    <name type="scientific">uncultured Desulfobacterium sp</name>
    <dbReference type="NCBI Taxonomy" id="201089"/>
    <lineage>
        <taxon>Bacteria</taxon>
        <taxon>Pseudomonadati</taxon>
        <taxon>Thermodesulfobacteriota</taxon>
        <taxon>Desulfobacteria</taxon>
        <taxon>Desulfobacterales</taxon>
        <taxon>Desulfobacteriaceae</taxon>
        <taxon>Desulfobacterium</taxon>
        <taxon>environmental samples</taxon>
    </lineage>
</organism>